<dbReference type="PANTHER" id="PTHR33664:SF1">
    <property type="entry name" value="DYNEIN AXONEMAL ASSEMBLY FACTOR 9"/>
    <property type="match status" value="1"/>
</dbReference>
<dbReference type="AlphaFoldDB" id="A0A0X3Q478"/>
<reference evidence="2" key="1">
    <citation type="submission" date="2016-01" db="EMBL/GenBank/DDBJ databases">
        <title>Reference transcriptome for the parasite Schistocephalus solidus: insights into the molecular evolution of parasitism.</title>
        <authorList>
            <person name="Hebert F.O."/>
            <person name="Grambauer S."/>
            <person name="Barber I."/>
            <person name="Landry C.R."/>
            <person name="Aubin-Horth N."/>
        </authorList>
    </citation>
    <scope>NUCLEOTIDE SEQUENCE</scope>
</reference>
<name>A0A0X3Q478_SCHSO</name>
<organism evidence="2">
    <name type="scientific">Schistocephalus solidus</name>
    <name type="common">Tapeworm</name>
    <dbReference type="NCBI Taxonomy" id="70667"/>
    <lineage>
        <taxon>Eukaryota</taxon>
        <taxon>Metazoa</taxon>
        <taxon>Spiralia</taxon>
        <taxon>Lophotrochozoa</taxon>
        <taxon>Platyhelminthes</taxon>
        <taxon>Cestoda</taxon>
        <taxon>Eucestoda</taxon>
        <taxon>Diphyllobothriidea</taxon>
        <taxon>Diphyllobothriidae</taxon>
        <taxon>Schistocephalus</taxon>
    </lineage>
</organism>
<dbReference type="InterPro" id="IPR040342">
    <property type="entry name" value="DNAAF9"/>
</dbReference>
<dbReference type="PANTHER" id="PTHR33664">
    <property type="entry name" value="RCG26366"/>
    <property type="match status" value="1"/>
</dbReference>
<evidence type="ECO:0000259" key="1">
    <source>
        <dbReference type="Pfam" id="PF25204"/>
    </source>
</evidence>
<dbReference type="EMBL" id="GEEE01004326">
    <property type="protein sequence ID" value="JAP58899.1"/>
    <property type="molecule type" value="Transcribed_RNA"/>
</dbReference>
<dbReference type="InterPro" id="IPR057478">
    <property type="entry name" value="DAAF9_2"/>
</dbReference>
<sequence>MFDYSNYSPFVRIGKESIQEPLTASHKELDDKPVHLVLGGCSPVVNAYCTRTYMLERSGTEDNIEFRYRAIIDAHKAICVALSTLVEELEQHSFQHLNVAIESAKNMIARKLNSLIYQKINVEAISENPQLPLSSRLVVLRAEIVNLTDAENVTFGSVSYADTFLLTEVTLNREVISTKLTNLTKEVLPFGHWGKEAIEPLHWSRLLSRKCSVSDCELPVAVVFHGVGQIALIQAVCKFDSGKIHLYGDRLGSYDYAVKQLDYFSTDSTDFWSLWQCYIDEASNTCESSGSGCCNPHAFFEFSPEECLNLYQNLGIYQKSQITESAKILRESRSVFFIIYRGSASHECLLALKGHSKVGVLERTEVARIGNMHYQLESILSNRTDKESSAAFPFLDGAIMTLKNRNTSLNVLKDVLASTPKHLEASDCFSMCGGLNMRPGQLLRGCGIYPITVPTREEEDVTRLIEKLGLSKEVAPDASVSGELASTEYIAQSRLQRFGLGDTPETNTLSLTILCGLHGSHMEDVYKNVLSLSQNAKEWIIISTYSLTDVRKGLESSIELMEESKTDRRHRFLLVAPEFVSPIKILSEIANFCESEWEARVSLKIVSVISCVNLRMCLMGDEGFILPGLRAFFEQGWSNVILFTSPTSEPESDMQDAVTRAIRLINPRAIIMSAPNGRIKDMGRFDSLLTEDAFDDPKLQRHRLLTFPQLYPDCGAFRLMDLQVTFTRRLDRKKWNSALSALRLNLSPFSENPLVLRIKANVGFSEEAGHTYSISYYSQSDAKTERVSSYGYEKNCFSEKESFSVTATFLVSTYREVYPKLASGCGQKSVEMLTEWLKDWLRSAAPQQSLPKEPLSAEKLTPAMLEEIHELYHLCPLPPGWYYTGSQYVHMNGEKSFKHPCFEQFLKEHVEEENARIAKFNKYLVNHPIPDMFS</sequence>
<dbReference type="Pfam" id="PF25204">
    <property type="entry name" value="DAAF9_2"/>
    <property type="match status" value="1"/>
</dbReference>
<gene>
    <name evidence="2" type="ORF">TR114625</name>
</gene>
<evidence type="ECO:0000313" key="2">
    <source>
        <dbReference type="EMBL" id="JAP58899.1"/>
    </source>
</evidence>
<accession>A0A0X3Q478</accession>
<protein>
    <recommendedName>
        <fullName evidence="1">DAAF9 domain-containing protein</fullName>
    </recommendedName>
</protein>
<proteinExistence type="predicted"/>
<feature type="domain" description="DAAF9" evidence="1">
    <location>
        <begin position="511"/>
        <end position="709"/>
    </location>
</feature>